<accession>A0A1S2MUT8</accession>
<keyword evidence="3" id="KW-0472">Membrane</keyword>
<name>A0A1S2MUT8_9MICC</name>
<dbReference type="Proteomes" id="UP000179540">
    <property type="component" value="Unassembled WGS sequence"/>
</dbReference>
<dbReference type="EMBL" id="MODZ01000018">
    <property type="protein sequence ID" value="OIJ33921.1"/>
    <property type="molecule type" value="Genomic_DNA"/>
</dbReference>
<dbReference type="InterPro" id="IPR005754">
    <property type="entry name" value="Sortase"/>
</dbReference>
<dbReference type="CDD" id="cd05830">
    <property type="entry name" value="Sortase_E"/>
    <property type="match status" value="1"/>
</dbReference>
<dbReference type="RefSeq" id="WP_075515556.1">
    <property type="nucleotide sequence ID" value="NZ_MODZ01000018.1"/>
</dbReference>
<dbReference type="InterPro" id="IPR053465">
    <property type="entry name" value="Sortase_Class_E"/>
</dbReference>
<organism evidence="4 5">
    <name type="scientific">Rothia kristinae</name>
    <dbReference type="NCBI Taxonomy" id="37923"/>
    <lineage>
        <taxon>Bacteria</taxon>
        <taxon>Bacillati</taxon>
        <taxon>Actinomycetota</taxon>
        <taxon>Actinomycetes</taxon>
        <taxon>Micrococcales</taxon>
        <taxon>Micrococcaceae</taxon>
        <taxon>Rothia</taxon>
    </lineage>
</organism>
<dbReference type="InterPro" id="IPR042003">
    <property type="entry name" value="Sortase_E"/>
</dbReference>
<feature type="active site" description="Acyl-thioester intermediate" evidence="2">
    <location>
        <position position="215"/>
    </location>
</feature>
<evidence type="ECO:0000256" key="1">
    <source>
        <dbReference type="ARBA" id="ARBA00022801"/>
    </source>
</evidence>
<reference evidence="4 5" key="1">
    <citation type="submission" date="2016-10" db="EMBL/GenBank/DDBJ databases">
        <title>Draft genome sequence of strain LCT isolated from the Shenzhou X spacecraft of China.</title>
        <authorList>
            <person name="Huang B."/>
        </authorList>
    </citation>
    <scope>NUCLEOTIDE SEQUENCE [LARGE SCALE GENOMIC DNA]</scope>
    <source>
        <strain evidence="4 5">LCT-H5</strain>
    </source>
</reference>
<dbReference type="GO" id="GO:0016787">
    <property type="term" value="F:hydrolase activity"/>
    <property type="evidence" value="ECO:0007669"/>
    <property type="project" value="UniProtKB-KW"/>
</dbReference>
<dbReference type="NCBIfam" id="TIGR01076">
    <property type="entry name" value="sortase_fam"/>
    <property type="match status" value="1"/>
</dbReference>
<evidence type="ECO:0000256" key="3">
    <source>
        <dbReference type="SAM" id="Phobius"/>
    </source>
</evidence>
<sequence>MTSRRRPAAPRPPRAPRGVVGWTVQILGELLITLGLVLLLFVGWQLWWTNIDADRAQAQAVQELNEQFRGPTTPQADAQRDWGEPVVGKAPAHGQPFGIVYIPRFGEDYERPLVQGTSQDLLDTLGLGHYDSSAMPGAVGNVAVAGHRQTNGKVLDRIDELAPGDHIVVRTADGYYTYAVRNREIVLPSDASVIAPVPGQPGKEPADRLLTLTSCNPRFGSTERFIVYSVLEHWQPASAGPPQEIAHHLAEER</sequence>
<dbReference type="NCBIfam" id="NF033747">
    <property type="entry name" value="class_E_sortase"/>
    <property type="match status" value="1"/>
</dbReference>
<proteinExistence type="predicted"/>
<keyword evidence="3" id="KW-1133">Transmembrane helix</keyword>
<dbReference type="OrthoDB" id="5242879at2"/>
<keyword evidence="3" id="KW-0812">Transmembrane</keyword>
<evidence type="ECO:0000256" key="2">
    <source>
        <dbReference type="PIRSR" id="PIRSR605754-1"/>
    </source>
</evidence>
<feature type="transmembrane region" description="Helical" evidence="3">
    <location>
        <begin position="20"/>
        <end position="47"/>
    </location>
</feature>
<dbReference type="Pfam" id="PF04203">
    <property type="entry name" value="Sortase"/>
    <property type="match status" value="1"/>
</dbReference>
<keyword evidence="1" id="KW-0378">Hydrolase</keyword>
<evidence type="ECO:0000313" key="4">
    <source>
        <dbReference type="EMBL" id="OIJ33921.1"/>
    </source>
</evidence>
<dbReference type="SUPFAM" id="SSF63817">
    <property type="entry name" value="Sortase"/>
    <property type="match status" value="1"/>
</dbReference>
<dbReference type="AlphaFoldDB" id="A0A1S2MUT8"/>
<protein>
    <submittedName>
        <fullName evidence="4">Class E sortase</fullName>
    </submittedName>
</protein>
<gene>
    <name evidence="4" type="ORF">BK826_10320</name>
</gene>
<dbReference type="Gene3D" id="2.40.260.10">
    <property type="entry name" value="Sortase"/>
    <property type="match status" value="1"/>
</dbReference>
<dbReference type="InterPro" id="IPR023365">
    <property type="entry name" value="Sortase_dom-sf"/>
</dbReference>
<feature type="active site" description="Proton donor/acceptor" evidence="2">
    <location>
        <position position="147"/>
    </location>
</feature>
<evidence type="ECO:0000313" key="5">
    <source>
        <dbReference type="Proteomes" id="UP000179540"/>
    </source>
</evidence>
<comment type="caution">
    <text evidence="4">The sequence shown here is derived from an EMBL/GenBank/DDBJ whole genome shotgun (WGS) entry which is preliminary data.</text>
</comment>